<accession>A0A4Q5L8X6</accession>
<sequence>MQPSYSFHPALVVRTPALPFAPQFTVADIRRRLADPAFAEALYLASPELHAESRKWQHGTRPAEPRREEKLLYSLSRYYLRMSSRCTPFGLFASCSVAHWGAADRLVRPAGPGRRHTRLDMHYLCGLAQHLAAQPDVRERLLYSPNSSFYEIGHEIRYVELRAEPTGQLVHQISSVAASDYLTSVLAVGETGATREQLAAPLLAAAIPPDEALAFIDELIAEQILVSELEPTVTGPEFLPHLLAVLRRLQARQPSATIAATEATLQEVSAALTNLDAADSEQLAGYPPIQALLHSLGAPWEPGRVFQTDLVHDYAGPGQVSEDWQGAIREGVEALTYLAAPARQPRLEQFQALFVARYEDREVPLLEALDGESGLAYSSFGKSSFGALVQDLVLDQPAPDRTLSQSPVQQLLYQKLREADRRGAYAVELTKAELTDFAPLPALLPPSFSVMFRPGEAGQVVLESVGGSSAANLLGRFAHADAKIEAVVRDITAQEQAQNPAVVLAEICHLPVSRVGNILLRPCLRPYEIPYLAQSAVDAEHQVRVRDLVVAVRGGRLVLRCRRTNRQIIPRLSSAHNYSAQALPVYQFLCDLQTQGLQASLRFSWSQVAFAAKFFPRLTYGRAILQVAAWHLEAADWQALAGLSEAELAPRFAAFRAQWQLPRYFTLADGDNELLVDADNLLTVQVWLDTIRTRPSIRLREFFFDPAHSLLQDEQGRPYVGQFVASLLRSTSCYVPAPVTTTDHERPAVQREFALGSEWLYLKWYCGPQAANRILVEVLQPLTDELRGRQLIDQWFFIRYADPDSHLRVRLHLPAPDRIGEVIAMVQAHVQPYVKHGYIWKTQTDTYRRELERYGHRTMAASEALFCADSHAVVRLLTHTGPGNSADHWLYGTRWVNQLLDAFSYTIEQKTALLLRLRDSFTQEFGGGKTLRLQLDAKYRQHRAALTRALAAQPPALPAESAAGLDYHGMPAVRAVAQLVGELEQAGRLEVRRDALLSSYVHMLLNRVVAVQPRLHELLIYDFLHRHYHSQQQRQAAATSGRS</sequence>
<evidence type="ECO:0000313" key="4">
    <source>
        <dbReference type="Proteomes" id="UP000294155"/>
    </source>
</evidence>
<dbReference type="InterPro" id="IPR006827">
    <property type="entry name" value="Lant_deHydtase_N"/>
</dbReference>
<dbReference type="Pfam" id="PF14028">
    <property type="entry name" value="Lant_dehydr_C"/>
    <property type="match status" value="1"/>
</dbReference>
<organism evidence="3 4">
    <name type="scientific">Hymenobacter persicinus</name>
    <dbReference type="NCBI Taxonomy" id="2025506"/>
    <lineage>
        <taxon>Bacteria</taxon>
        <taxon>Pseudomonadati</taxon>
        <taxon>Bacteroidota</taxon>
        <taxon>Cytophagia</taxon>
        <taxon>Cytophagales</taxon>
        <taxon>Hymenobacteraceae</taxon>
        <taxon>Hymenobacter</taxon>
    </lineage>
</organism>
<evidence type="ECO:0000313" key="3">
    <source>
        <dbReference type="EMBL" id="RYU77918.1"/>
    </source>
</evidence>
<dbReference type="NCBIfam" id="TIGR03891">
    <property type="entry name" value="thiopep_ocin"/>
    <property type="match status" value="1"/>
</dbReference>
<dbReference type="RefSeq" id="WP_129922171.1">
    <property type="nucleotide sequence ID" value="NZ_SEWE01000039.1"/>
</dbReference>
<reference evidence="3 4" key="1">
    <citation type="submission" date="2019-02" db="EMBL/GenBank/DDBJ databases">
        <title>Bacterial novel species isolated from soil.</title>
        <authorList>
            <person name="Jung H.-Y."/>
        </authorList>
    </citation>
    <scope>NUCLEOTIDE SEQUENCE [LARGE SCALE GENOMIC DNA]</scope>
    <source>
        <strain evidence="3 4">1-3-3-3</strain>
    </source>
</reference>
<keyword evidence="4" id="KW-1185">Reference proteome</keyword>
<evidence type="ECO:0000259" key="2">
    <source>
        <dbReference type="Pfam" id="PF14028"/>
    </source>
</evidence>
<dbReference type="EMBL" id="SEWE01000039">
    <property type="protein sequence ID" value="RYU77918.1"/>
    <property type="molecule type" value="Genomic_DNA"/>
</dbReference>
<protein>
    <recommendedName>
        <fullName evidence="5">Lantibiotic dehydratase</fullName>
    </recommendedName>
</protein>
<name>A0A4Q5L8X6_9BACT</name>
<feature type="domain" description="Thiopeptide-type bacteriocin biosynthesis" evidence="2">
    <location>
        <begin position="759"/>
        <end position="1028"/>
    </location>
</feature>
<evidence type="ECO:0000259" key="1">
    <source>
        <dbReference type="Pfam" id="PF04738"/>
    </source>
</evidence>
<gene>
    <name evidence="3" type="ORF">EWM57_16030</name>
</gene>
<dbReference type="Pfam" id="PF04738">
    <property type="entry name" value="Lant_dehydr_N"/>
    <property type="match status" value="1"/>
</dbReference>
<dbReference type="OrthoDB" id="1273722at2"/>
<feature type="domain" description="Lantibiotic dehydratase N-terminal" evidence="1">
    <location>
        <begin position="34"/>
        <end position="685"/>
    </location>
</feature>
<proteinExistence type="predicted"/>
<evidence type="ECO:0008006" key="5">
    <source>
        <dbReference type="Google" id="ProtNLM"/>
    </source>
</evidence>
<dbReference type="InterPro" id="IPR023809">
    <property type="entry name" value="Thiopep_bacteriocin_synth_dom"/>
</dbReference>
<dbReference type="Proteomes" id="UP000294155">
    <property type="component" value="Unassembled WGS sequence"/>
</dbReference>
<comment type="caution">
    <text evidence="3">The sequence shown here is derived from an EMBL/GenBank/DDBJ whole genome shotgun (WGS) entry which is preliminary data.</text>
</comment>
<dbReference type="AlphaFoldDB" id="A0A4Q5L8X6"/>